<dbReference type="EMBL" id="JAUHHV010000005">
    <property type="protein sequence ID" value="KAK1424270.1"/>
    <property type="molecule type" value="Genomic_DNA"/>
</dbReference>
<dbReference type="Proteomes" id="UP001229421">
    <property type="component" value="Unassembled WGS sequence"/>
</dbReference>
<organism evidence="2 3">
    <name type="scientific">Tagetes erecta</name>
    <name type="common">African marigold</name>
    <dbReference type="NCBI Taxonomy" id="13708"/>
    <lineage>
        <taxon>Eukaryota</taxon>
        <taxon>Viridiplantae</taxon>
        <taxon>Streptophyta</taxon>
        <taxon>Embryophyta</taxon>
        <taxon>Tracheophyta</taxon>
        <taxon>Spermatophyta</taxon>
        <taxon>Magnoliopsida</taxon>
        <taxon>eudicotyledons</taxon>
        <taxon>Gunneridae</taxon>
        <taxon>Pentapetalae</taxon>
        <taxon>asterids</taxon>
        <taxon>campanulids</taxon>
        <taxon>Asterales</taxon>
        <taxon>Asteraceae</taxon>
        <taxon>Asteroideae</taxon>
        <taxon>Heliantheae alliance</taxon>
        <taxon>Tageteae</taxon>
        <taxon>Tagetes</taxon>
    </lineage>
</organism>
<feature type="coiled-coil region" evidence="1">
    <location>
        <begin position="5"/>
        <end position="67"/>
    </location>
</feature>
<proteinExistence type="predicted"/>
<gene>
    <name evidence="2" type="ORF">QVD17_19595</name>
</gene>
<sequence>MGEKEEELNSIIMELRKNCVALQEKNAKEESEKLAAMESLTKENDARLSAERSHVSILEELEQAQRESSSAN</sequence>
<dbReference type="AlphaFoldDB" id="A0AAD8KR94"/>
<evidence type="ECO:0000313" key="2">
    <source>
        <dbReference type="EMBL" id="KAK1424270.1"/>
    </source>
</evidence>
<name>A0AAD8KR94_TARER</name>
<keyword evidence="3" id="KW-1185">Reference proteome</keyword>
<keyword evidence="1" id="KW-0175">Coiled coil</keyword>
<accession>A0AAD8KR94</accession>
<evidence type="ECO:0000313" key="3">
    <source>
        <dbReference type="Proteomes" id="UP001229421"/>
    </source>
</evidence>
<reference evidence="2" key="1">
    <citation type="journal article" date="2023" name="bioRxiv">
        <title>Improved chromosome-level genome assembly for marigold (Tagetes erecta).</title>
        <authorList>
            <person name="Jiang F."/>
            <person name="Yuan L."/>
            <person name="Wang S."/>
            <person name="Wang H."/>
            <person name="Xu D."/>
            <person name="Wang A."/>
            <person name="Fan W."/>
        </authorList>
    </citation>
    <scope>NUCLEOTIDE SEQUENCE</scope>
    <source>
        <strain evidence="2">WSJ</strain>
        <tissue evidence="2">Leaf</tissue>
    </source>
</reference>
<protein>
    <submittedName>
        <fullName evidence="2">Uncharacterized protein</fullName>
    </submittedName>
</protein>
<evidence type="ECO:0000256" key="1">
    <source>
        <dbReference type="SAM" id="Coils"/>
    </source>
</evidence>
<comment type="caution">
    <text evidence="2">The sequence shown here is derived from an EMBL/GenBank/DDBJ whole genome shotgun (WGS) entry which is preliminary data.</text>
</comment>